<feature type="non-terminal residue" evidence="11">
    <location>
        <position position="227"/>
    </location>
</feature>
<dbReference type="InterPro" id="IPR039421">
    <property type="entry name" value="Type_1_exporter"/>
</dbReference>
<evidence type="ECO:0000256" key="1">
    <source>
        <dbReference type="ARBA" id="ARBA00007577"/>
    </source>
</evidence>
<evidence type="ECO:0000256" key="3">
    <source>
        <dbReference type="ARBA" id="ARBA00022692"/>
    </source>
</evidence>
<dbReference type="GO" id="GO:0016020">
    <property type="term" value="C:membrane"/>
    <property type="evidence" value="ECO:0007669"/>
    <property type="project" value="TreeGrafter"/>
</dbReference>
<proteinExistence type="inferred from homology"/>
<dbReference type="InterPro" id="IPR003593">
    <property type="entry name" value="AAA+_ATPase"/>
</dbReference>
<organism evidence="11 12">
    <name type="scientific">Pristionchus entomophagus</name>
    <dbReference type="NCBI Taxonomy" id="358040"/>
    <lineage>
        <taxon>Eukaryota</taxon>
        <taxon>Metazoa</taxon>
        <taxon>Ecdysozoa</taxon>
        <taxon>Nematoda</taxon>
        <taxon>Chromadorea</taxon>
        <taxon>Rhabditida</taxon>
        <taxon>Rhabditina</taxon>
        <taxon>Diplogasteromorpha</taxon>
        <taxon>Diplogasteroidea</taxon>
        <taxon>Neodiplogasteridae</taxon>
        <taxon>Pristionchus</taxon>
    </lineage>
</organism>
<evidence type="ECO:0000256" key="5">
    <source>
        <dbReference type="ARBA" id="ARBA00022741"/>
    </source>
</evidence>
<evidence type="ECO:0000256" key="7">
    <source>
        <dbReference type="ARBA" id="ARBA00022989"/>
    </source>
</evidence>
<keyword evidence="4" id="KW-0677">Repeat</keyword>
<dbReference type="PANTHER" id="PTHR24221:SF503">
    <property type="entry name" value="MITOCHONDRIAL POTASSIUM CHANNEL ATP-BINDING SUBUNIT"/>
    <property type="match status" value="1"/>
</dbReference>
<keyword evidence="9" id="KW-0325">Glycoprotein</keyword>
<keyword evidence="6" id="KW-0067">ATP-binding</keyword>
<sequence>RSQPVLENFSFDLAPGMSIGLVGKSGCGKSTTIKLITRLLELDCGAILLNGVLLESYDRKKWRQMIGIVSQEPCLFSGSIRENICLGRTFVEQDVEAACRTAFAHDFIMALDKGYDTMIGSSGVSLSGGQKQRIAIARAIVSNPRILLLDEATSALDTKSERVVQEALDNASLGRSTIVIAHRLSTIRNVDQVIVMENGRVVEQGGYDELRIKPDGIFARMVTEQEM</sequence>
<dbReference type="PROSITE" id="PS50893">
    <property type="entry name" value="ABC_TRANSPORTER_2"/>
    <property type="match status" value="1"/>
</dbReference>
<keyword evidence="3" id="KW-0812">Transmembrane</keyword>
<dbReference type="InterPro" id="IPR003439">
    <property type="entry name" value="ABC_transporter-like_ATP-bd"/>
</dbReference>
<dbReference type="PANTHER" id="PTHR24221">
    <property type="entry name" value="ATP-BINDING CASSETTE SUB-FAMILY B"/>
    <property type="match status" value="1"/>
</dbReference>
<evidence type="ECO:0000259" key="10">
    <source>
        <dbReference type="PROSITE" id="PS50893"/>
    </source>
</evidence>
<keyword evidence="12" id="KW-1185">Reference proteome</keyword>
<dbReference type="FunFam" id="3.40.50.300:FF:000240">
    <property type="entry name" value="ABC transporter B family member 20"/>
    <property type="match status" value="1"/>
</dbReference>
<evidence type="ECO:0000256" key="2">
    <source>
        <dbReference type="ARBA" id="ARBA00022448"/>
    </source>
</evidence>
<evidence type="ECO:0000256" key="4">
    <source>
        <dbReference type="ARBA" id="ARBA00022737"/>
    </source>
</evidence>
<keyword evidence="2" id="KW-0813">Transport</keyword>
<dbReference type="AlphaFoldDB" id="A0AAV5TYU2"/>
<dbReference type="PROSITE" id="PS00211">
    <property type="entry name" value="ABC_TRANSPORTER_1"/>
    <property type="match status" value="1"/>
</dbReference>
<dbReference type="SMART" id="SM00382">
    <property type="entry name" value="AAA"/>
    <property type="match status" value="1"/>
</dbReference>
<accession>A0AAV5TYU2</accession>
<evidence type="ECO:0000313" key="12">
    <source>
        <dbReference type="Proteomes" id="UP001432027"/>
    </source>
</evidence>
<gene>
    <name evidence="11" type="ORF">PENTCL1PPCAC_21606</name>
</gene>
<keyword evidence="7" id="KW-1133">Transmembrane helix</keyword>
<comment type="similarity">
    <text evidence="1">Belongs to the ABC transporter superfamily. ABCB family. Multidrug resistance exporter (TC 3.A.1.201) subfamily.</text>
</comment>
<keyword evidence="5" id="KW-0547">Nucleotide-binding</keyword>
<protein>
    <recommendedName>
        <fullName evidence="10">ABC transporter domain-containing protein</fullName>
    </recommendedName>
</protein>
<dbReference type="GO" id="GO:0042626">
    <property type="term" value="F:ATPase-coupled transmembrane transporter activity"/>
    <property type="evidence" value="ECO:0007669"/>
    <property type="project" value="TreeGrafter"/>
</dbReference>
<keyword evidence="8" id="KW-0472">Membrane</keyword>
<reference evidence="11" key="1">
    <citation type="submission" date="2023-10" db="EMBL/GenBank/DDBJ databases">
        <title>Genome assembly of Pristionchus species.</title>
        <authorList>
            <person name="Yoshida K."/>
            <person name="Sommer R.J."/>
        </authorList>
    </citation>
    <scope>NUCLEOTIDE SEQUENCE</scope>
    <source>
        <strain evidence="11">RS0144</strain>
    </source>
</reference>
<name>A0AAV5TYU2_9BILA</name>
<dbReference type="GO" id="GO:0005524">
    <property type="term" value="F:ATP binding"/>
    <property type="evidence" value="ECO:0007669"/>
    <property type="project" value="UniProtKB-KW"/>
</dbReference>
<dbReference type="EMBL" id="BTSX01000005">
    <property type="protein sequence ID" value="GMS99431.1"/>
    <property type="molecule type" value="Genomic_DNA"/>
</dbReference>
<dbReference type="Pfam" id="PF00005">
    <property type="entry name" value="ABC_tran"/>
    <property type="match status" value="1"/>
</dbReference>
<feature type="domain" description="ABC transporter" evidence="10">
    <location>
        <begin position="2"/>
        <end position="223"/>
    </location>
</feature>
<evidence type="ECO:0000313" key="11">
    <source>
        <dbReference type="EMBL" id="GMS99431.1"/>
    </source>
</evidence>
<dbReference type="SUPFAM" id="SSF52540">
    <property type="entry name" value="P-loop containing nucleoside triphosphate hydrolases"/>
    <property type="match status" value="1"/>
</dbReference>
<evidence type="ECO:0000256" key="9">
    <source>
        <dbReference type="ARBA" id="ARBA00023180"/>
    </source>
</evidence>
<dbReference type="InterPro" id="IPR027417">
    <property type="entry name" value="P-loop_NTPase"/>
</dbReference>
<dbReference type="Gene3D" id="3.40.50.300">
    <property type="entry name" value="P-loop containing nucleotide triphosphate hydrolases"/>
    <property type="match status" value="1"/>
</dbReference>
<dbReference type="Proteomes" id="UP001432027">
    <property type="component" value="Unassembled WGS sequence"/>
</dbReference>
<dbReference type="GO" id="GO:0016887">
    <property type="term" value="F:ATP hydrolysis activity"/>
    <property type="evidence" value="ECO:0007669"/>
    <property type="project" value="InterPro"/>
</dbReference>
<dbReference type="InterPro" id="IPR017871">
    <property type="entry name" value="ABC_transporter-like_CS"/>
</dbReference>
<evidence type="ECO:0000256" key="8">
    <source>
        <dbReference type="ARBA" id="ARBA00023136"/>
    </source>
</evidence>
<comment type="caution">
    <text evidence="11">The sequence shown here is derived from an EMBL/GenBank/DDBJ whole genome shotgun (WGS) entry which is preliminary data.</text>
</comment>
<evidence type="ECO:0000256" key="6">
    <source>
        <dbReference type="ARBA" id="ARBA00022840"/>
    </source>
</evidence>
<feature type="non-terminal residue" evidence="11">
    <location>
        <position position="1"/>
    </location>
</feature>